<sequence>MSDLHLRMAALSADVTSAVIERCRAEVPYYRELPRQVLEGEVSRSVEAVHTLLLRTLRDGGEVRPGDLTRLIEWSARRAEERVPLEAVTAAYLVGAQEWWHSLAAAAEPGELAEAGANLLTCLRTAMPAVVLAHQQAQEDLNSEDKRVRRALLTALLDGRPYEGPAEAARVAVAGEHEVMAFAFDADPPTRLVQSSLDAHTGVPVLMDPVAGIALLPGRPDLPDLVATLARDVGEPLLAAGAPAADPAAVPAAAAEARRVLDLVQRLGRPPGFYRLDDVLLEYQLARPGDALVRLAAKLDPLEEHPYLMETLRVFVDRGHNRRQTALALSIHRNTLDYRLQRVSTLTGLDFAVPAEARLLQAALTVRDLG</sequence>
<dbReference type="PANTHER" id="PTHR33744:SF1">
    <property type="entry name" value="DNA-BINDING TRANSCRIPTIONAL ACTIVATOR ADER"/>
    <property type="match status" value="1"/>
</dbReference>
<organism evidence="3 4">
    <name type="scientific">Nocardiopsis aegyptia</name>
    <dbReference type="NCBI Taxonomy" id="220378"/>
    <lineage>
        <taxon>Bacteria</taxon>
        <taxon>Bacillati</taxon>
        <taxon>Actinomycetota</taxon>
        <taxon>Actinomycetes</taxon>
        <taxon>Streptosporangiales</taxon>
        <taxon>Nocardiopsidaceae</taxon>
        <taxon>Nocardiopsis</taxon>
    </lineage>
</organism>
<evidence type="ECO:0000259" key="2">
    <source>
        <dbReference type="Pfam" id="PF14361"/>
    </source>
</evidence>
<dbReference type="Pfam" id="PF13556">
    <property type="entry name" value="HTH_30"/>
    <property type="match status" value="1"/>
</dbReference>
<keyword evidence="4" id="KW-1185">Reference proteome</keyword>
<evidence type="ECO:0000313" key="4">
    <source>
        <dbReference type="Proteomes" id="UP000572051"/>
    </source>
</evidence>
<dbReference type="Pfam" id="PF14361">
    <property type="entry name" value="RsbRD_N"/>
    <property type="match status" value="1"/>
</dbReference>
<evidence type="ECO:0000313" key="3">
    <source>
        <dbReference type="EMBL" id="NYJ37807.1"/>
    </source>
</evidence>
<feature type="domain" description="PucR C-terminal helix-turn-helix" evidence="1">
    <location>
        <begin position="308"/>
        <end position="365"/>
    </location>
</feature>
<dbReference type="RefSeq" id="WP_179828850.1">
    <property type="nucleotide sequence ID" value="NZ_JACCFS010000001.1"/>
</dbReference>
<evidence type="ECO:0000259" key="1">
    <source>
        <dbReference type="Pfam" id="PF13556"/>
    </source>
</evidence>
<name>A0A7Z0ET67_9ACTN</name>
<dbReference type="EMBL" id="JACCFS010000001">
    <property type="protein sequence ID" value="NYJ37807.1"/>
    <property type="molecule type" value="Genomic_DNA"/>
</dbReference>
<dbReference type="InterPro" id="IPR051448">
    <property type="entry name" value="CdaR-like_regulators"/>
</dbReference>
<dbReference type="InterPro" id="IPR025751">
    <property type="entry name" value="RsbRD_N_dom"/>
</dbReference>
<feature type="domain" description="RsbT co-antagonist protein RsbRD N-terminal" evidence="2">
    <location>
        <begin position="14"/>
        <end position="149"/>
    </location>
</feature>
<reference evidence="3 4" key="1">
    <citation type="submission" date="2020-07" db="EMBL/GenBank/DDBJ databases">
        <title>Sequencing the genomes of 1000 actinobacteria strains.</title>
        <authorList>
            <person name="Klenk H.-P."/>
        </authorList>
    </citation>
    <scope>NUCLEOTIDE SEQUENCE [LARGE SCALE GENOMIC DNA]</scope>
    <source>
        <strain evidence="3 4">DSM 44442</strain>
    </source>
</reference>
<accession>A0A7Z0ET67</accession>
<dbReference type="InterPro" id="IPR025736">
    <property type="entry name" value="PucR_C-HTH_dom"/>
</dbReference>
<dbReference type="InterPro" id="IPR042070">
    <property type="entry name" value="PucR_C-HTH_sf"/>
</dbReference>
<evidence type="ECO:0008006" key="5">
    <source>
        <dbReference type="Google" id="ProtNLM"/>
    </source>
</evidence>
<dbReference type="Gene3D" id="1.10.10.2840">
    <property type="entry name" value="PucR C-terminal helix-turn-helix domain"/>
    <property type="match status" value="1"/>
</dbReference>
<proteinExistence type="predicted"/>
<gene>
    <name evidence="3" type="ORF">HNR10_005688</name>
</gene>
<dbReference type="AlphaFoldDB" id="A0A7Z0ET67"/>
<comment type="caution">
    <text evidence="3">The sequence shown here is derived from an EMBL/GenBank/DDBJ whole genome shotgun (WGS) entry which is preliminary data.</text>
</comment>
<dbReference type="PANTHER" id="PTHR33744">
    <property type="entry name" value="CARBOHYDRATE DIACID REGULATOR"/>
    <property type="match status" value="1"/>
</dbReference>
<dbReference type="Proteomes" id="UP000572051">
    <property type="component" value="Unassembled WGS sequence"/>
</dbReference>
<protein>
    <recommendedName>
        <fullName evidence="5">Transcriptional regulator</fullName>
    </recommendedName>
</protein>